<accession>A0A2P7QW43</accession>
<evidence type="ECO:0000313" key="9">
    <source>
        <dbReference type="Proteomes" id="UP000241167"/>
    </source>
</evidence>
<organism evidence="8 9">
    <name type="scientific">Allosphingosinicella deserti</name>
    <dbReference type="NCBI Taxonomy" id="2116704"/>
    <lineage>
        <taxon>Bacteria</taxon>
        <taxon>Pseudomonadati</taxon>
        <taxon>Pseudomonadota</taxon>
        <taxon>Alphaproteobacteria</taxon>
        <taxon>Sphingomonadales</taxon>
        <taxon>Sphingomonadaceae</taxon>
        <taxon>Allosphingosinicella</taxon>
    </lineage>
</organism>
<evidence type="ECO:0000313" key="8">
    <source>
        <dbReference type="EMBL" id="PSJ42191.1"/>
    </source>
</evidence>
<dbReference type="PANTHER" id="PTHR30065:SF1">
    <property type="entry name" value="SURFACE PRESENTATION OF ANTIGENS PROTEIN SPAR"/>
    <property type="match status" value="1"/>
</dbReference>
<reference evidence="8 9" key="1">
    <citation type="submission" date="2018-03" db="EMBL/GenBank/DDBJ databases">
        <title>The draft genome of Sphingosinicella sp. GL-C-18.</title>
        <authorList>
            <person name="Liu L."/>
            <person name="Li L."/>
            <person name="Liang L."/>
            <person name="Zhang X."/>
            <person name="Wang T."/>
        </authorList>
    </citation>
    <scope>NUCLEOTIDE SEQUENCE [LARGE SCALE GENOMIC DNA]</scope>
    <source>
        <strain evidence="8 9">GL-C-18</strain>
    </source>
</reference>
<dbReference type="Pfam" id="PF01311">
    <property type="entry name" value="Bac_export_1"/>
    <property type="match status" value="1"/>
</dbReference>
<keyword evidence="6 7" id="KW-0472">Membrane</keyword>
<dbReference type="RefSeq" id="WP_106512360.1">
    <property type="nucleotide sequence ID" value="NZ_PXYI01000002.1"/>
</dbReference>
<evidence type="ECO:0000256" key="3">
    <source>
        <dbReference type="ARBA" id="ARBA00022475"/>
    </source>
</evidence>
<feature type="transmembrane region" description="Helical" evidence="7">
    <location>
        <begin position="64"/>
        <end position="92"/>
    </location>
</feature>
<dbReference type="Proteomes" id="UP000241167">
    <property type="component" value="Unassembled WGS sequence"/>
</dbReference>
<dbReference type="OrthoDB" id="9797790at2"/>
<feature type="transmembrane region" description="Helical" evidence="7">
    <location>
        <begin position="33"/>
        <end position="52"/>
    </location>
</feature>
<feature type="transmembrane region" description="Helical" evidence="7">
    <location>
        <begin position="170"/>
        <end position="198"/>
    </location>
</feature>
<dbReference type="PRINTS" id="PR00953">
    <property type="entry name" value="TYPE3IMRPROT"/>
</dbReference>
<name>A0A2P7QW43_9SPHN</name>
<dbReference type="GO" id="GO:0006605">
    <property type="term" value="P:protein targeting"/>
    <property type="evidence" value="ECO:0007669"/>
    <property type="project" value="InterPro"/>
</dbReference>
<keyword evidence="4 7" id="KW-0812">Transmembrane</keyword>
<dbReference type="GO" id="GO:0005886">
    <property type="term" value="C:plasma membrane"/>
    <property type="evidence" value="ECO:0007669"/>
    <property type="project" value="UniProtKB-SubCell"/>
</dbReference>
<comment type="caution">
    <text evidence="8">The sequence shown here is derived from an EMBL/GenBank/DDBJ whole genome shotgun (WGS) entry which is preliminary data.</text>
</comment>
<evidence type="ECO:0000256" key="1">
    <source>
        <dbReference type="ARBA" id="ARBA00004651"/>
    </source>
</evidence>
<proteinExistence type="inferred from homology"/>
<gene>
    <name evidence="8" type="ORF">C7I55_08125</name>
</gene>
<evidence type="ECO:0000256" key="5">
    <source>
        <dbReference type="ARBA" id="ARBA00022989"/>
    </source>
</evidence>
<keyword evidence="3" id="KW-1003">Cell membrane</keyword>
<evidence type="ECO:0000256" key="2">
    <source>
        <dbReference type="ARBA" id="ARBA00009772"/>
    </source>
</evidence>
<sequence>MEQLAAQGIAALLVSLRIVPTFAFAPPFTFVRVPGLVRLLLSVSLAAWLVAGHPGQAARLDVSAGGLLVLAAAELLTGLALSLSLMLAFAALQTAGRAVDIQAGFGLATLVDPTTRAQMPLVGTLFAYAAGVIFFATGGPADLLALWSASLDQLPLGGAFRGDVGALTGYLSAVFVLAFGTVGLIMLVLFLIDLAVAFMSRTMPQMNVLLFGFQVKTLVTLLLLPITVALATSLLLRMLRLALDTALI</sequence>
<dbReference type="InterPro" id="IPR002010">
    <property type="entry name" value="T3SS_IM_R"/>
</dbReference>
<feature type="transmembrane region" description="Helical" evidence="7">
    <location>
        <begin position="218"/>
        <end position="239"/>
    </location>
</feature>
<evidence type="ECO:0000256" key="7">
    <source>
        <dbReference type="SAM" id="Phobius"/>
    </source>
</evidence>
<protein>
    <submittedName>
        <fullName evidence="8">Type III secretion protein</fullName>
    </submittedName>
</protein>
<feature type="transmembrane region" description="Helical" evidence="7">
    <location>
        <begin position="125"/>
        <end position="149"/>
    </location>
</feature>
<evidence type="ECO:0000256" key="4">
    <source>
        <dbReference type="ARBA" id="ARBA00022692"/>
    </source>
</evidence>
<dbReference type="EMBL" id="PXYI01000002">
    <property type="protein sequence ID" value="PSJ42191.1"/>
    <property type="molecule type" value="Genomic_DNA"/>
</dbReference>
<keyword evidence="5 7" id="KW-1133">Transmembrane helix</keyword>
<keyword evidence="9" id="KW-1185">Reference proteome</keyword>
<comment type="similarity">
    <text evidence="2">Belongs to the FliR/MopE/SpaR family.</text>
</comment>
<comment type="subcellular location">
    <subcellularLocation>
        <location evidence="1">Cell membrane</location>
        <topology evidence="1">Multi-pass membrane protein</topology>
    </subcellularLocation>
</comment>
<dbReference type="PANTHER" id="PTHR30065">
    <property type="entry name" value="FLAGELLAR BIOSYNTHETIC PROTEIN FLIR"/>
    <property type="match status" value="1"/>
</dbReference>
<dbReference type="AlphaFoldDB" id="A0A2P7QW43"/>
<evidence type="ECO:0000256" key="6">
    <source>
        <dbReference type="ARBA" id="ARBA00023136"/>
    </source>
</evidence>